<dbReference type="SMART" id="SM00355">
    <property type="entry name" value="ZnF_C2H2"/>
    <property type="match status" value="19"/>
</dbReference>
<dbReference type="PROSITE" id="PS50157">
    <property type="entry name" value="ZINC_FINGER_C2H2_2"/>
    <property type="match status" value="3"/>
</dbReference>
<evidence type="ECO:0000256" key="5">
    <source>
        <dbReference type="ARBA" id="ARBA00023242"/>
    </source>
</evidence>
<evidence type="ECO:0000256" key="6">
    <source>
        <dbReference type="PROSITE-ProRule" id="PRU00042"/>
    </source>
</evidence>
<evidence type="ECO:0000256" key="7">
    <source>
        <dbReference type="SAM" id="MobiDB-lite"/>
    </source>
</evidence>
<proteinExistence type="predicted"/>
<feature type="region of interest" description="Disordered" evidence="7">
    <location>
        <begin position="308"/>
        <end position="368"/>
    </location>
</feature>
<dbReference type="InterPro" id="IPR050527">
    <property type="entry name" value="Snail/Krueppel_Znf"/>
</dbReference>
<evidence type="ECO:0000313" key="10">
    <source>
        <dbReference type="Proteomes" id="UP001331761"/>
    </source>
</evidence>
<keyword evidence="5" id="KW-0539">Nucleus</keyword>
<accession>A0AAN8FJD9</accession>
<feature type="region of interest" description="Disordered" evidence="7">
    <location>
        <begin position="1896"/>
        <end position="1944"/>
    </location>
</feature>
<dbReference type="EMBL" id="WIXE01010009">
    <property type="protein sequence ID" value="KAK5977945.1"/>
    <property type="molecule type" value="Genomic_DNA"/>
</dbReference>
<feature type="domain" description="C2H2-type" evidence="8">
    <location>
        <begin position="1652"/>
        <end position="1675"/>
    </location>
</feature>
<keyword evidence="1" id="KW-0479">Metal-binding</keyword>
<dbReference type="GO" id="GO:0000978">
    <property type="term" value="F:RNA polymerase II cis-regulatory region sequence-specific DNA binding"/>
    <property type="evidence" value="ECO:0007669"/>
    <property type="project" value="TreeGrafter"/>
</dbReference>
<dbReference type="Proteomes" id="UP001331761">
    <property type="component" value="Unassembled WGS sequence"/>
</dbReference>
<gene>
    <name evidence="9" type="ORF">GCK32_001972</name>
</gene>
<dbReference type="Gene3D" id="3.30.160.60">
    <property type="entry name" value="Classic Zinc Finger"/>
    <property type="match status" value="1"/>
</dbReference>
<dbReference type="PANTHER" id="PTHR24388">
    <property type="entry name" value="ZINC FINGER PROTEIN"/>
    <property type="match status" value="1"/>
</dbReference>
<evidence type="ECO:0000256" key="3">
    <source>
        <dbReference type="ARBA" id="ARBA00022771"/>
    </source>
</evidence>
<feature type="compositionally biased region" description="Basic residues" evidence="7">
    <location>
        <begin position="48"/>
        <end position="57"/>
    </location>
</feature>
<keyword evidence="10" id="KW-1185">Reference proteome</keyword>
<evidence type="ECO:0000256" key="4">
    <source>
        <dbReference type="ARBA" id="ARBA00022833"/>
    </source>
</evidence>
<sequence>MEEAATPWSGWDDEESDSKERVREQLSEMSRLREEQNGESNSENSAPPKRRRGRPKKSKDETRSSMSGSTPSGTRKRKSRTRRSSSESTGDYSLDDDLEDEEEEHEEPEDDPDDPEFEPNRRVSRRQRKPVKTYNQKLLFKEEMSKTVEPSRSRRGRPRGSGKKRVDPVMAGWADGVSFDRKRMVAGSDANEYDRLLKEEISLYEQHLPKLPPTIPDPMQRLYVVRVDGVEALQNAGAGFRLMTSCVTDDMMVSLFHVTTDRYFVNSNAEDVLQLAQVLRHVWNMLPLQTRLAWEDAARKLALTSEVAKENGEANEDKENNEENNEAPSRKETMPLRDFPFGAKLPEQQQGNGPCSRPMVHGPHPIDSARKNRTIESSCCSIHSKWATFTDVQSHMIAGHYSAVFYGCHFCGVLYSSVEALLAHSDCTRWAGMLLSQMVKDGGKQIRRVHMKVAYMFLVCSDCGLWLPIRVNYPTDRLPKAWSFFATVMENHSCKKVVPLLIYMAELMEVPSRDARVLIQFVPSFLKNFPYSCEECKIEAFATPDEMDLHFQKVHHIKYKCTKCGECSGTELYHKAHLSTHLSDSLLLADYLRTTCTFHPPPHCRDAPEVVGCDQRSPASGGATTTHTATLLEHDLINHCDELAKLKILNSLENAKIAGASSEEETDEEEEADPCKHRADAAYEEFDYSLLESSQEEKEAKREVNDFFHKINGTSEPEEAVLDWRSRVNDPIKTVTMLNTHAKANIVTLETSLAADKFAELLVAKFAKRISLPISACMELLSGNLFLKRFMFCTICNTIVTTQAGIEAHNKSKCGVEGLLSLYCPPMPVNTEIECPSCSFKLCSISAMRGHMALQHGIYVEYKNIAPTTGCTSESNASLQELASRYPDTRSAVARETDSALWLRYGVLQPKTQFDMQLKLAMKGIRVTGVERKDGQTAGSGAQSTPRSMQRNTVQVRRTALPTMENTMSRPGAEVKDDQRQTSTPNQGLTQHYIKPFVLVNNMLRCKFCAHQTSTPQAMRDHLQSNHVLVCRACGNGFAHREALTRHGKMGRCSMFFKDASVKHISADCGVCKKRMSLANAYLHLFREHLSSVVYGTVSGQVYPEHQNLHIDESLGEGPNAVKDSVIYSPTIDQQHPKERNAREVVVYKRPAHAVCSCYLCGMEMVSLEQLARHLSKHSEKWSRCPFCYDTVPIPNHEAMKAHLMERHMQKRDGSWTCRYCQRLLVRGSYAHLLYMCTQTRKCALCRGEQSVKNAAEMTVHWTNRHLDILRRFQCSDCGMTFCHVEDFWAHQCRSYFMQQKCSCGFDTVFSSRTAFLLHFGMHMDEPNMTCKLCKFRFSSRVALQNHRLSHAILINSSSGRQLVILDTKLVVPEILDDRRVKRVKEIEPISEEKRVSLDVAVTMRHLIRSVCEQLGEPYDSSKSSSPQYEASLLEAAEDDIIEIDSPKVDDDLVEIADATQAVLSAEVRIEAADGVVDAGSGMPGYVEDDEDDAIECITTEKSEAAPVGTAVLKPVSDDTADDDLKVVAEVEYAPGSNAAAAASGREKKFKCSKCSCSFMTTYAMKTHELSAHSTDAGGICDKVFGVPVRGFYFICRNCCAAFESQQQFKVHRLSHGPTGSVSCGECSAIAYNTPLYEHHRQAHATPDRLFYGCSHCNLMFRTDARLMHHLREAHGVSLFFFCKACHLGGTHERTVYAHVAVKSQRCRQFGAQKNWNSLMMLGVCPTSVLHYQPRCVATHEFTLDRNGLEVVIPSECVHRSFLAPTDSLITCRDCFCTMTAASFTAAETFRNGGVAKELAMTLDNSTEFPFLGIYDQAPLEGTSTAPGRAIAPRPTEIQAVSNLALSNMRVCPDPPSLHSRMPVRAPPPAPATQPLPVGTRVAAVAPLMSNKVSALPVKRRPPSNSDVITLSDDEPGPSAAKRAAHSHSPAVQSPLAAKSKPTDNTNRCKICDAAMPSAQIQSLHELHRNGMKWFCLDCASAQMDEVEAMKHYFSTHVKAAEQKTIEKGMMFRPLHYELRCPFPKCREALTTLTNLRMHINNKHRNETAYPSATCMFRFCSPFAKSKHDGQHSTYESVNGVEGTCCPLCGTLNQWNIQMPGTSYTMSHIAVHGLRRYHMCRDCFVCFKGDYDCVRMKAHFETTHCTSIPKTNNRELLCKLCREVILKSHLAEHVIEKHLVTGFKSRDPKNQGKLVVKTGAVTRRFLGFERIYHVGDDSDMD</sequence>
<organism evidence="9 10">
    <name type="scientific">Trichostrongylus colubriformis</name>
    <name type="common">Black scour worm</name>
    <dbReference type="NCBI Taxonomy" id="6319"/>
    <lineage>
        <taxon>Eukaryota</taxon>
        <taxon>Metazoa</taxon>
        <taxon>Ecdysozoa</taxon>
        <taxon>Nematoda</taxon>
        <taxon>Chromadorea</taxon>
        <taxon>Rhabditida</taxon>
        <taxon>Rhabditina</taxon>
        <taxon>Rhabditomorpha</taxon>
        <taxon>Strongyloidea</taxon>
        <taxon>Trichostrongylidae</taxon>
        <taxon>Trichostrongylus</taxon>
    </lineage>
</organism>
<keyword evidence="4" id="KW-0862">Zinc</keyword>
<dbReference type="PROSITE" id="PS00028">
    <property type="entry name" value="ZINC_FINGER_C2H2_1"/>
    <property type="match status" value="6"/>
</dbReference>
<feature type="compositionally biased region" description="Basic residues" evidence="7">
    <location>
        <begin position="153"/>
        <end position="163"/>
    </location>
</feature>
<feature type="region of interest" description="Disordered" evidence="7">
    <location>
        <begin position="933"/>
        <end position="987"/>
    </location>
</feature>
<keyword evidence="3 6" id="KW-0863">Zinc-finger</keyword>
<protein>
    <recommendedName>
        <fullName evidence="8">C2H2-type domain-containing protein</fullName>
    </recommendedName>
</protein>
<dbReference type="GO" id="GO:0008270">
    <property type="term" value="F:zinc ion binding"/>
    <property type="evidence" value="ECO:0007669"/>
    <property type="project" value="UniProtKB-KW"/>
</dbReference>
<evidence type="ECO:0000259" key="8">
    <source>
        <dbReference type="PROSITE" id="PS50157"/>
    </source>
</evidence>
<feature type="compositionally biased region" description="Acidic residues" evidence="7">
    <location>
        <begin position="93"/>
        <end position="117"/>
    </location>
</feature>
<dbReference type="PANTHER" id="PTHR24388:SF104">
    <property type="entry name" value="AT-RICH BINDING PROTEIN-RELATED"/>
    <property type="match status" value="1"/>
</dbReference>
<feature type="compositionally biased region" description="Low complexity" evidence="7">
    <location>
        <begin position="38"/>
        <end position="47"/>
    </location>
</feature>
<comment type="caution">
    <text evidence="9">The sequence shown here is derived from an EMBL/GenBank/DDBJ whole genome shotgun (WGS) entry which is preliminary data.</text>
</comment>
<feature type="compositionally biased region" description="Basic and acidic residues" evidence="7">
    <location>
        <begin position="139"/>
        <end position="152"/>
    </location>
</feature>
<feature type="domain" description="C2H2-type" evidence="8">
    <location>
        <begin position="1550"/>
        <end position="1578"/>
    </location>
</feature>
<feature type="compositionally biased region" description="Polar residues" evidence="7">
    <location>
        <begin position="937"/>
        <end position="956"/>
    </location>
</feature>
<reference evidence="9 10" key="1">
    <citation type="submission" date="2019-10" db="EMBL/GenBank/DDBJ databases">
        <title>Assembly and Annotation for the nematode Trichostrongylus colubriformis.</title>
        <authorList>
            <person name="Martin J."/>
        </authorList>
    </citation>
    <scope>NUCLEOTIDE SEQUENCE [LARGE SCALE GENOMIC DNA]</scope>
    <source>
        <strain evidence="9">G859</strain>
        <tissue evidence="9">Whole worm</tissue>
    </source>
</reference>
<dbReference type="InterPro" id="IPR013087">
    <property type="entry name" value="Znf_C2H2_type"/>
</dbReference>
<feature type="domain" description="C2H2-type" evidence="8">
    <location>
        <begin position="2019"/>
        <end position="2049"/>
    </location>
</feature>
<feature type="compositionally biased region" description="Basic and acidic residues" evidence="7">
    <location>
        <begin position="308"/>
        <end position="318"/>
    </location>
</feature>
<evidence type="ECO:0000313" key="9">
    <source>
        <dbReference type="EMBL" id="KAK5977945.1"/>
    </source>
</evidence>
<name>A0AAN8FJD9_TRICO</name>
<feature type="compositionally biased region" description="Basic residues" evidence="7">
    <location>
        <begin position="74"/>
        <end position="83"/>
    </location>
</feature>
<feature type="region of interest" description="Disordered" evidence="7">
    <location>
        <begin position="1"/>
        <end position="167"/>
    </location>
</feature>
<keyword evidence="2" id="KW-0677">Repeat</keyword>
<feature type="compositionally biased region" description="Basic and acidic residues" evidence="7">
    <location>
        <begin position="18"/>
        <end position="36"/>
    </location>
</feature>
<feature type="compositionally biased region" description="Basic residues" evidence="7">
    <location>
        <begin position="122"/>
        <end position="131"/>
    </location>
</feature>
<evidence type="ECO:0000256" key="2">
    <source>
        <dbReference type="ARBA" id="ARBA00022737"/>
    </source>
</evidence>
<dbReference type="GO" id="GO:0000981">
    <property type="term" value="F:DNA-binding transcription factor activity, RNA polymerase II-specific"/>
    <property type="evidence" value="ECO:0007669"/>
    <property type="project" value="TreeGrafter"/>
</dbReference>
<evidence type="ECO:0000256" key="1">
    <source>
        <dbReference type="ARBA" id="ARBA00022723"/>
    </source>
</evidence>